<sequence>MVPLVTTERILAAFEVVPASRRQELELPATLELNGPIAHDQILRLSKYLQVDAEYTATQDTSRSPTILSGLLCGTKVYVPPPPKKPEPSPEYLASKARLLAAEEKAAYQRLLNPSFIPNPNDADRHTATSNESITEDTLTPSLVFNIFISVLVTGFSTYWALTKFTMPNILARIFSSATGPRLDILSEEQATGGASAAVKVLLSLFAALTVAVAESFLYVAYVGKIERARVEERKFKERKTVVGEVQDGGQVENTEEYEEVEIWGKGVNGGVRRRVREKYDKEKEQS</sequence>
<evidence type="ECO:0000256" key="1">
    <source>
        <dbReference type="ARBA" id="ARBA00004477"/>
    </source>
</evidence>
<feature type="transmembrane region" description="Helical" evidence="6">
    <location>
        <begin position="143"/>
        <end position="162"/>
    </location>
</feature>
<keyword evidence="5 6" id="KW-0472">Membrane</keyword>
<dbReference type="InterPro" id="IPR021013">
    <property type="entry name" value="ATPase_Vma12"/>
</dbReference>
<dbReference type="PANTHER" id="PTHR31394:SF1">
    <property type="entry name" value="TRANSMEMBRANE PROTEIN 199"/>
    <property type="match status" value="1"/>
</dbReference>
<keyword evidence="8" id="KW-1185">Reference proteome</keyword>
<organism evidence="7 8">
    <name type="scientific">Penicillium atrosanguineum</name>
    <dbReference type="NCBI Taxonomy" id="1132637"/>
    <lineage>
        <taxon>Eukaryota</taxon>
        <taxon>Fungi</taxon>
        <taxon>Dikarya</taxon>
        <taxon>Ascomycota</taxon>
        <taxon>Pezizomycotina</taxon>
        <taxon>Eurotiomycetes</taxon>
        <taxon>Eurotiomycetidae</taxon>
        <taxon>Eurotiales</taxon>
        <taxon>Aspergillaceae</taxon>
        <taxon>Penicillium</taxon>
    </lineage>
</organism>
<protein>
    <submittedName>
        <fullName evidence="7">Uncharacterized protein</fullName>
    </submittedName>
</protein>
<name>A0A9W9L1J7_9EURO</name>
<evidence type="ECO:0000313" key="7">
    <source>
        <dbReference type="EMBL" id="KAJ5307837.1"/>
    </source>
</evidence>
<comment type="caution">
    <text evidence="7">The sequence shown here is derived from an EMBL/GenBank/DDBJ whole genome shotgun (WGS) entry which is preliminary data.</text>
</comment>
<evidence type="ECO:0000256" key="6">
    <source>
        <dbReference type="SAM" id="Phobius"/>
    </source>
</evidence>
<evidence type="ECO:0000256" key="2">
    <source>
        <dbReference type="ARBA" id="ARBA00022692"/>
    </source>
</evidence>
<accession>A0A9W9L1J7</accession>
<dbReference type="GO" id="GO:0070072">
    <property type="term" value="P:vacuolar proton-transporting V-type ATPase complex assembly"/>
    <property type="evidence" value="ECO:0007669"/>
    <property type="project" value="InterPro"/>
</dbReference>
<proteinExistence type="predicted"/>
<dbReference type="Pfam" id="PF11712">
    <property type="entry name" value="Vma12"/>
    <property type="match status" value="1"/>
</dbReference>
<keyword evidence="3" id="KW-0256">Endoplasmic reticulum</keyword>
<reference evidence="7" key="1">
    <citation type="submission" date="2022-12" db="EMBL/GenBank/DDBJ databases">
        <authorList>
            <person name="Petersen C."/>
        </authorList>
    </citation>
    <scope>NUCLEOTIDE SEQUENCE</scope>
    <source>
        <strain evidence="7">IBT 21472</strain>
    </source>
</reference>
<evidence type="ECO:0000256" key="4">
    <source>
        <dbReference type="ARBA" id="ARBA00022989"/>
    </source>
</evidence>
<dbReference type="AlphaFoldDB" id="A0A9W9L1J7"/>
<keyword evidence="4 6" id="KW-1133">Transmembrane helix</keyword>
<dbReference type="EMBL" id="JAPZBO010000008">
    <property type="protein sequence ID" value="KAJ5307837.1"/>
    <property type="molecule type" value="Genomic_DNA"/>
</dbReference>
<keyword evidence="2 6" id="KW-0812">Transmembrane</keyword>
<dbReference type="PANTHER" id="PTHR31394">
    <property type="entry name" value="TRANSMEMBRANE PROTEIN 199"/>
    <property type="match status" value="1"/>
</dbReference>
<comment type="subcellular location">
    <subcellularLocation>
        <location evidence="1">Endoplasmic reticulum membrane</location>
        <topology evidence="1">Multi-pass membrane protein</topology>
    </subcellularLocation>
</comment>
<reference evidence="7" key="2">
    <citation type="journal article" date="2023" name="IMA Fungus">
        <title>Comparative genomic study of the Penicillium genus elucidates a diverse pangenome and 15 lateral gene transfer events.</title>
        <authorList>
            <person name="Petersen C."/>
            <person name="Sorensen T."/>
            <person name="Nielsen M.R."/>
            <person name="Sondergaard T.E."/>
            <person name="Sorensen J.L."/>
            <person name="Fitzpatrick D.A."/>
            <person name="Frisvad J.C."/>
            <person name="Nielsen K.L."/>
        </authorList>
    </citation>
    <scope>NUCLEOTIDE SEQUENCE</scope>
    <source>
        <strain evidence="7">IBT 21472</strain>
    </source>
</reference>
<dbReference type="Proteomes" id="UP001147746">
    <property type="component" value="Unassembled WGS sequence"/>
</dbReference>
<dbReference type="GO" id="GO:0005789">
    <property type="term" value="C:endoplasmic reticulum membrane"/>
    <property type="evidence" value="ECO:0007669"/>
    <property type="project" value="UniProtKB-SubCell"/>
</dbReference>
<gene>
    <name evidence="7" type="ORF">N7476_008493</name>
</gene>
<evidence type="ECO:0000313" key="8">
    <source>
        <dbReference type="Proteomes" id="UP001147746"/>
    </source>
</evidence>
<feature type="transmembrane region" description="Helical" evidence="6">
    <location>
        <begin position="201"/>
        <end position="224"/>
    </location>
</feature>
<evidence type="ECO:0000256" key="5">
    <source>
        <dbReference type="ARBA" id="ARBA00023136"/>
    </source>
</evidence>
<evidence type="ECO:0000256" key="3">
    <source>
        <dbReference type="ARBA" id="ARBA00022824"/>
    </source>
</evidence>